<sequence>MSDTRGWDRAQLEALAAAVDHETFDAAARALHITPSAFSQRIRALERSVGQLVLRRTKPCRTTPAGAELLRLARQLALLEDETAARLDGPGTVTTQLPLAINADSVGSWFAPVLAEIGTWPGVALRLRIEDQDHSADLLRSGETLAAVTSDPQPVQGCSIEPLGAMRYLPVATPELIERTGAVTSRGTIWSRLPLIRFNAKDDLQHGLLRRLGAEPGTPVHLVPSSADFAVAVRAGLGWGLVPEHQLGGDLKSGRLLRLGRRHVDIALHWQRWRLASDLLDRLTTAVRSAARAHLRTP</sequence>
<dbReference type="GO" id="GO:0003700">
    <property type="term" value="F:DNA-binding transcription factor activity"/>
    <property type="evidence" value="ECO:0007669"/>
    <property type="project" value="InterPro"/>
</dbReference>
<dbReference type="Proteomes" id="UP000527616">
    <property type="component" value="Unassembled WGS sequence"/>
</dbReference>
<keyword evidence="8" id="KW-1185">Reference proteome</keyword>
<dbReference type="Gene3D" id="1.10.10.10">
    <property type="entry name" value="Winged helix-like DNA-binding domain superfamily/Winged helix DNA-binding domain"/>
    <property type="match status" value="1"/>
</dbReference>
<evidence type="ECO:0000256" key="1">
    <source>
        <dbReference type="ARBA" id="ARBA00009437"/>
    </source>
</evidence>
<comment type="caution">
    <text evidence="7">The sequence shown here is derived from an EMBL/GenBank/DDBJ whole genome shotgun (WGS) entry which is preliminary data.</text>
</comment>
<dbReference type="PANTHER" id="PTHR30579">
    <property type="entry name" value="TRANSCRIPTIONAL REGULATOR"/>
    <property type="match status" value="1"/>
</dbReference>
<dbReference type="SUPFAM" id="SSF53850">
    <property type="entry name" value="Periplasmic binding protein-like II"/>
    <property type="match status" value="1"/>
</dbReference>
<keyword evidence="5" id="KW-0804">Transcription</keyword>
<evidence type="ECO:0000313" key="7">
    <source>
        <dbReference type="EMBL" id="NYI71170.1"/>
    </source>
</evidence>
<dbReference type="EMBL" id="JACBZS010000001">
    <property type="protein sequence ID" value="NYI71170.1"/>
    <property type="molecule type" value="Genomic_DNA"/>
</dbReference>
<dbReference type="PANTHER" id="PTHR30579:SF2">
    <property type="entry name" value="HTH-TYPE TRANSCRIPTIONAL REGULATOR ARGP"/>
    <property type="match status" value="1"/>
</dbReference>
<dbReference type="InterPro" id="IPR017685">
    <property type="entry name" value="ArgP"/>
</dbReference>
<dbReference type="InterPro" id="IPR000847">
    <property type="entry name" value="LysR_HTH_N"/>
</dbReference>
<dbReference type="AlphaFoldDB" id="A0A7Z0D910"/>
<comment type="similarity">
    <text evidence="1">Belongs to the LysR transcriptional regulatory family.</text>
</comment>
<reference evidence="7 8" key="1">
    <citation type="submission" date="2020-07" db="EMBL/GenBank/DDBJ databases">
        <title>Sequencing the genomes of 1000 actinobacteria strains.</title>
        <authorList>
            <person name="Klenk H.-P."/>
        </authorList>
    </citation>
    <scope>NUCLEOTIDE SEQUENCE [LARGE SCALE GENOMIC DNA]</scope>
    <source>
        <strain evidence="7 8">DSM 103164</strain>
    </source>
</reference>
<keyword evidence="4" id="KW-0010">Activator</keyword>
<dbReference type="InterPro" id="IPR036388">
    <property type="entry name" value="WH-like_DNA-bd_sf"/>
</dbReference>
<dbReference type="InterPro" id="IPR050176">
    <property type="entry name" value="LTTR"/>
</dbReference>
<dbReference type="InterPro" id="IPR005119">
    <property type="entry name" value="LysR_subst-bd"/>
</dbReference>
<evidence type="ECO:0000256" key="3">
    <source>
        <dbReference type="ARBA" id="ARBA00023125"/>
    </source>
</evidence>
<dbReference type="PROSITE" id="PS50931">
    <property type="entry name" value="HTH_LYSR"/>
    <property type="match status" value="1"/>
</dbReference>
<dbReference type="SUPFAM" id="SSF46785">
    <property type="entry name" value="Winged helix' DNA-binding domain"/>
    <property type="match status" value="1"/>
</dbReference>
<evidence type="ECO:0000256" key="4">
    <source>
        <dbReference type="ARBA" id="ARBA00023159"/>
    </source>
</evidence>
<evidence type="ECO:0000259" key="6">
    <source>
        <dbReference type="PROSITE" id="PS50931"/>
    </source>
</evidence>
<organism evidence="7 8">
    <name type="scientific">Naumannella cuiyingiana</name>
    <dbReference type="NCBI Taxonomy" id="1347891"/>
    <lineage>
        <taxon>Bacteria</taxon>
        <taxon>Bacillati</taxon>
        <taxon>Actinomycetota</taxon>
        <taxon>Actinomycetes</taxon>
        <taxon>Propionibacteriales</taxon>
        <taxon>Propionibacteriaceae</taxon>
        <taxon>Naumannella</taxon>
    </lineage>
</organism>
<proteinExistence type="inferred from homology"/>
<name>A0A7Z0D910_9ACTN</name>
<dbReference type="NCBIfam" id="TIGR03298">
    <property type="entry name" value="argP"/>
    <property type="match status" value="1"/>
</dbReference>
<dbReference type="GO" id="GO:0003677">
    <property type="term" value="F:DNA binding"/>
    <property type="evidence" value="ECO:0007669"/>
    <property type="project" value="UniProtKB-KW"/>
</dbReference>
<feature type="domain" description="HTH lysR-type" evidence="6">
    <location>
        <begin position="7"/>
        <end position="63"/>
    </location>
</feature>
<evidence type="ECO:0000256" key="5">
    <source>
        <dbReference type="ARBA" id="ARBA00023163"/>
    </source>
</evidence>
<accession>A0A7Z0D910</accession>
<keyword evidence="2" id="KW-0805">Transcription regulation</keyword>
<dbReference type="Gene3D" id="3.40.190.290">
    <property type="match status" value="1"/>
</dbReference>
<dbReference type="Pfam" id="PF03466">
    <property type="entry name" value="LysR_substrate"/>
    <property type="match status" value="1"/>
</dbReference>
<evidence type="ECO:0000313" key="8">
    <source>
        <dbReference type="Proteomes" id="UP000527616"/>
    </source>
</evidence>
<gene>
    <name evidence="7" type="ORF">GGQ54_001730</name>
</gene>
<dbReference type="RefSeq" id="WP_179445033.1">
    <property type="nucleotide sequence ID" value="NZ_JACBZS010000001.1"/>
</dbReference>
<dbReference type="NCBIfam" id="NF002964">
    <property type="entry name" value="PRK03635.1"/>
    <property type="match status" value="1"/>
</dbReference>
<evidence type="ECO:0000256" key="2">
    <source>
        <dbReference type="ARBA" id="ARBA00023015"/>
    </source>
</evidence>
<dbReference type="Pfam" id="PF00126">
    <property type="entry name" value="HTH_1"/>
    <property type="match status" value="1"/>
</dbReference>
<keyword evidence="3" id="KW-0238">DNA-binding</keyword>
<dbReference type="InterPro" id="IPR036390">
    <property type="entry name" value="WH_DNA-bd_sf"/>
</dbReference>
<protein>
    <submittedName>
        <fullName evidence="7">LysR family transcriptional regulator (Chromosome initiation inhibitor)</fullName>
    </submittedName>
</protein>